<dbReference type="InterPro" id="IPR044046">
    <property type="entry name" value="E3_ligase_UBR-like_C"/>
</dbReference>
<keyword evidence="1" id="KW-0863">Zinc-finger</keyword>
<evidence type="ECO:0000259" key="4">
    <source>
        <dbReference type="Pfam" id="PF18995"/>
    </source>
</evidence>
<dbReference type="GO" id="GO:0007165">
    <property type="term" value="P:signal transduction"/>
    <property type="evidence" value="ECO:0007669"/>
    <property type="project" value="InterPro"/>
</dbReference>
<dbReference type="SUPFAM" id="SSF48350">
    <property type="entry name" value="GTPase activation domain, GAP"/>
    <property type="match status" value="1"/>
</dbReference>
<comment type="catalytic activity">
    <reaction evidence="1">
        <text>S-ubiquitinyl-[E2 ubiquitin-conjugating enzyme]-L-cysteine + [acceptor protein]-L-lysine = [E2 ubiquitin-conjugating enzyme]-L-cysteine + N(6)-ubiquitinyl-[acceptor protein]-L-lysine.</text>
        <dbReference type="EC" id="2.3.2.27"/>
    </reaction>
</comment>
<dbReference type="GO" id="GO:0008270">
    <property type="term" value="F:zinc ion binding"/>
    <property type="evidence" value="ECO:0007669"/>
    <property type="project" value="UniProtKB-UniRule"/>
</dbReference>
<feature type="domain" description="E3 ubiquitin-protein ligase UBR1-like winged-helix" evidence="5">
    <location>
        <begin position="527"/>
        <end position="629"/>
    </location>
</feature>
<evidence type="ECO:0000313" key="7">
    <source>
        <dbReference type="Proteomes" id="UP001159428"/>
    </source>
</evidence>
<dbReference type="GO" id="GO:0005737">
    <property type="term" value="C:cytoplasm"/>
    <property type="evidence" value="ECO:0007669"/>
    <property type="project" value="TreeGrafter"/>
</dbReference>
<keyword evidence="1" id="KW-0808">Transferase</keyword>
<evidence type="ECO:0000259" key="3">
    <source>
        <dbReference type="Pfam" id="PF00620"/>
    </source>
</evidence>
<gene>
    <name evidence="6" type="ORF">PMEA_00012494</name>
</gene>
<dbReference type="Pfam" id="PF22960">
    <property type="entry name" value="WHD_UBR1"/>
    <property type="match status" value="1"/>
</dbReference>
<dbReference type="GO" id="GO:0000151">
    <property type="term" value="C:ubiquitin ligase complex"/>
    <property type="evidence" value="ECO:0007669"/>
    <property type="project" value="TreeGrafter"/>
</dbReference>
<dbReference type="InterPro" id="IPR055194">
    <property type="entry name" value="UBR1-like_WH"/>
</dbReference>
<dbReference type="EMBL" id="CALNXJ010000022">
    <property type="protein sequence ID" value="CAH3127303.1"/>
    <property type="molecule type" value="Genomic_DNA"/>
</dbReference>
<sequence length="1862" mass="209373">MAKFVIPRLCLRLQQQLKELEPYATDTPSDDMSDAEGLFHFLVQLCDTNTMKNVTAESLIMKIVEVEGLFMKDSRLSLTTSRSHHGIGLSSVHRMDSSDSFSSFLSSDSVDDVVNKTFLDFLMDFVTQFEFPQKVVTFLLHFLPCAKYKEAFTRVFCENYQKIAKALVLNSDSSDSVDQLSNRVVHVSVQLFSNKILAEKVVREQNLLHVMVKVLHDMARPALVTFRRGDAASNHDVVNCESRALSNHCYWPIVSDFINVLSHKTIADTFMQNSELIKKWMKFIEHLTGMNVNTRKLLTHVEFEPNTYGTAFAVELEAASSPLWSFVNACISLKKVQCVQNMIYGSVEALERWYKKVDSKPQRGEVTFHLPLHRHLAAFISLAVSQFDVPLEQVVPSSHLLRNICEDLLHIQAAICEIHAGRWVRNGSQIRSQVRFYDDCHFCNSMQDLDIFMLQVCAMFLDPEIFVNMMIESFGLRHWFKFGVPAVSSPPSFDVDSEVSMVEGMLMLLVTLLSNRLHLGLTDQEILRKEMVAQLCMGDKTHSQLVDLIPDKPGQSHNTQDFELILSELADYKAPGFESGAMQQGIYVPKESVWKNDFDIVHVLLRAVHRQHVQSAMQRYQASACKNDQSQKGGLWFPFQPLKPLSEKFRGLLKILLSKTLHGVLFFIFHKATNDINSLGEALYFAVYLTKVAVMESPKLHSDLSSLPYSSVDVKSRDIGCIIVDRCIDFLDTYGKDVKDLHQISPHHCLNKELLLRLQQDPFAPFRPETDSPHHVCAVMADVLHSHHLMKPPLFEPFLPFMNGVLNSALQNQSSTLEKIAQLQHIQFLIEQQPVQRRNLITKLTRHLVSVSERLNIPSKNLALASDENQPLELSMLLMYLNKYHQWLFRNHHTPAGWPKTVSDLSFNSSSMVVNIRHVVQPVQEPMDTSDDADLENRHTNPPAPQPTKGGVQDSLELLSIEAEERSGMTIANTASFKGLVQQFMDVTNSSEVTAINLLKACRGNLEMAMELHFSKQEAMPDLEEAVGDVAMETSSCTMTSSGATVGTHGKFEDSSSCSAEGINESILSLLVKLLSAKSTSSTPPGRSPACADDVHYLSDLLAVISRSSPENAAVLRKLQPQASQVSPGPSSPDSGMDNPVARTMRKRQLARERQQKLLAEFASKQKIFMEKTLKKDLVALDAADGMPSEKAEDFLDCVICGQASTSTEDRPIGLVTLLQPSAVLKHRAHHVRHTQLPLNREEEESRVINCETTFRNRFEDLRRCFDLIPSMDASASGTEGGVHIQSCGHLLHVDCHQSYLKSLQEEDANQLYHVQPFNPRNGEFTCPLCRQLGNSVLPVVPSHIIPDGKTSSKTTVKSHTEQTSDLHAVLRKFKLHTITKLTASALNFNVLGAAIKAVVESVSALDGESFRCSVERKFSLLYRMARTNLELEQVDKVARKLSSPRKSCFGPLMRAFQFHSQTLVGPLLSVWSDLTGTEDLKESSSSGTISFQECPLLLRDAPSLLIQMMLSWPAPLSHRDFMCFVQLIFNLVFTQALVETCCKFVGDEKLSWQDLGRKAASQEIVQGQLSADLLLGYVCRMLSTSTLIKEDHHTGGISQSVWSPHTVERSLQDLCLGFLRSANAMAALCFGVEVPQVQDTDAEFRALASSLGLCDPSSNSRTESFSCVDCLKWPHSKPRKVIRRWCDALLLCFTQRKAKLNRELLPNLSQWPPPRLLQLPERYDSLIQHYRKRKCTKCGSAPDDPAVCLVCGKFNCLQGSCCVDGTGTTDKYECIQHALNCGRGTGIFLIVLSSVIIIIRADRVCIWGSVYLDSFGEEDRDLRRGKPLFLSQDRFNRLEEQWLTHSFDYMCKRWKRHMNTL</sequence>
<feature type="region of interest" description="Disordered" evidence="2">
    <location>
        <begin position="922"/>
        <end position="952"/>
    </location>
</feature>
<accession>A0AAU9WV58</accession>
<dbReference type="GO" id="GO:0016567">
    <property type="term" value="P:protein ubiquitination"/>
    <property type="evidence" value="ECO:0007669"/>
    <property type="project" value="UniProtKB-UniRule"/>
</dbReference>
<evidence type="ECO:0000256" key="2">
    <source>
        <dbReference type="SAM" id="MobiDB-lite"/>
    </source>
</evidence>
<feature type="domain" description="E3 ubiquitin-protein ligase UBR-like C-terminal" evidence="4">
    <location>
        <begin position="1489"/>
        <end position="1845"/>
    </location>
</feature>
<dbReference type="GO" id="GO:0071596">
    <property type="term" value="P:ubiquitin-dependent protein catabolic process via the N-end rule pathway"/>
    <property type="evidence" value="ECO:0007669"/>
    <property type="project" value="UniProtKB-UniRule"/>
</dbReference>
<protein>
    <recommendedName>
        <fullName evidence="1">E3 ubiquitin-protein ligase</fullName>
        <ecNumber evidence="1">2.3.2.27</ecNumber>
    </recommendedName>
</protein>
<dbReference type="GO" id="GO:0061630">
    <property type="term" value="F:ubiquitin protein ligase activity"/>
    <property type="evidence" value="ECO:0007669"/>
    <property type="project" value="UniProtKB-UniRule"/>
</dbReference>
<evidence type="ECO:0000259" key="5">
    <source>
        <dbReference type="Pfam" id="PF22960"/>
    </source>
</evidence>
<name>A0AAU9WV58_9CNID</name>
<dbReference type="Pfam" id="PF18995">
    <property type="entry name" value="PRT6_C"/>
    <property type="match status" value="1"/>
</dbReference>
<dbReference type="Pfam" id="PF14555">
    <property type="entry name" value="UBA_4"/>
    <property type="match status" value="1"/>
</dbReference>
<dbReference type="Proteomes" id="UP001159428">
    <property type="component" value="Unassembled WGS sequence"/>
</dbReference>
<dbReference type="PANTHER" id="PTHR21497:SF39">
    <property type="entry name" value="E3 UBIQUITIN-PROTEIN LIGASE UBR3"/>
    <property type="match status" value="1"/>
</dbReference>
<keyword evidence="7" id="KW-1185">Reference proteome</keyword>
<reference evidence="6 7" key="1">
    <citation type="submission" date="2022-05" db="EMBL/GenBank/DDBJ databases">
        <authorList>
            <consortium name="Genoscope - CEA"/>
            <person name="William W."/>
        </authorList>
    </citation>
    <scope>NUCLEOTIDE SEQUENCE [LARGE SCALE GENOMIC DNA]</scope>
</reference>
<dbReference type="Pfam" id="PF00620">
    <property type="entry name" value="RhoGAP"/>
    <property type="match status" value="1"/>
</dbReference>
<dbReference type="PANTHER" id="PTHR21497">
    <property type="entry name" value="UBIQUITIN LIGASE E3 ALPHA-RELATED"/>
    <property type="match status" value="1"/>
</dbReference>
<dbReference type="InterPro" id="IPR008936">
    <property type="entry name" value="Rho_GTPase_activation_prot"/>
</dbReference>
<comment type="similarity">
    <text evidence="1">Belongs to the E3 ubiquitin-protein ligase UBR1-like family.</text>
</comment>
<proteinExistence type="inferred from homology"/>
<dbReference type="InterPro" id="IPR000198">
    <property type="entry name" value="RhoGAP_dom"/>
</dbReference>
<comment type="pathway">
    <text evidence="1">Protein modification; protein ubiquitination.</text>
</comment>
<feature type="region of interest" description="Disordered" evidence="2">
    <location>
        <begin position="1119"/>
        <end position="1140"/>
    </location>
</feature>
<evidence type="ECO:0000313" key="6">
    <source>
        <dbReference type="EMBL" id="CAH3127303.1"/>
    </source>
</evidence>
<dbReference type="Gene3D" id="1.10.555.10">
    <property type="entry name" value="Rho GTPase activation protein"/>
    <property type="match status" value="1"/>
</dbReference>
<keyword evidence="1" id="KW-0479">Metal-binding</keyword>
<feature type="compositionally biased region" description="Low complexity" evidence="2">
    <location>
        <begin position="1127"/>
        <end position="1140"/>
    </location>
</feature>
<comment type="caution">
    <text evidence="6">The sequence shown here is derived from an EMBL/GenBank/DDBJ whole genome shotgun (WGS) entry which is preliminary data.</text>
</comment>
<keyword evidence="1" id="KW-0862">Zinc</keyword>
<dbReference type="EC" id="2.3.2.27" evidence="1"/>
<organism evidence="6 7">
    <name type="scientific">Pocillopora meandrina</name>
    <dbReference type="NCBI Taxonomy" id="46732"/>
    <lineage>
        <taxon>Eukaryota</taxon>
        <taxon>Metazoa</taxon>
        <taxon>Cnidaria</taxon>
        <taxon>Anthozoa</taxon>
        <taxon>Hexacorallia</taxon>
        <taxon>Scleractinia</taxon>
        <taxon>Astrocoeniina</taxon>
        <taxon>Pocilloporidae</taxon>
        <taxon>Pocillopora</taxon>
    </lineage>
</organism>
<keyword evidence="1" id="KW-0833">Ubl conjugation pathway</keyword>
<comment type="function">
    <text evidence="1">Ubiquitin ligase protein which is a component of the N-end rule pathway. Recognizes and binds to proteins bearing specific N-terminal residues that are destabilizing according to the N-end rule, leading to their ubiquitination and subsequent degradation.</text>
</comment>
<evidence type="ECO:0000256" key="1">
    <source>
        <dbReference type="RuleBase" id="RU366018"/>
    </source>
</evidence>
<feature type="domain" description="Rho-GAP" evidence="3">
    <location>
        <begin position="722"/>
        <end position="860"/>
    </location>
</feature>
<dbReference type="InterPro" id="IPR039164">
    <property type="entry name" value="UBR1-like"/>
</dbReference>